<feature type="transmembrane region" description="Helical" evidence="2">
    <location>
        <begin position="96"/>
        <end position="117"/>
    </location>
</feature>
<feature type="transmembrane region" description="Helical" evidence="2">
    <location>
        <begin position="304"/>
        <end position="321"/>
    </location>
</feature>
<feature type="transmembrane region" description="Helical" evidence="2">
    <location>
        <begin position="328"/>
        <end position="346"/>
    </location>
</feature>
<name>A0ABP9PFE0_9BACT</name>
<dbReference type="InterPro" id="IPR014600">
    <property type="entry name" value="UCP035905_mem"/>
</dbReference>
<feature type="transmembrane region" description="Helical" evidence="2">
    <location>
        <begin position="768"/>
        <end position="787"/>
    </location>
</feature>
<dbReference type="EMBL" id="BAABIA010000008">
    <property type="protein sequence ID" value="GAA5145741.1"/>
    <property type="molecule type" value="Genomic_DNA"/>
</dbReference>
<dbReference type="PANTHER" id="PTHR38434:SF1">
    <property type="entry name" value="BLL2549 PROTEIN"/>
    <property type="match status" value="1"/>
</dbReference>
<feature type="compositionally biased region" description="Pro residues" evidence="1">
    <location>
        <begin position="1"/>
        <end position="15"/>
    </location>
</feature>
<feature type="transmembrane region" description="Helical" evidence="2">
    <location>
        <begin position="507"/>
        <end position="527"/>
    </location>
</feature>
<gene>
    <name evidence="3" type="ORF">GCM10023213_37770</name>
</gene>
<feature type="transmembrane region" description="Helical" evidence="2">
    <location>
        <begin position="464"/>
        <end position="486"/>
    </location>
</feature>
<organism evidence="3 4">
    <name type="scientific">Prosthecobacter algae</name>
    <dbReference type="NCBI Taxonomy" id="1144682"/>
    <lineage>
        <taxon>Bacteria</taxon>
        <taxon>Pseudomonadati</taxon>
        <taxon>Verrucomicrobiota</taxon>
        <taxon>Verrucomicrobiia</taxon>
        <taxon>Verrucomicrobiales</taxon>
        <taxon>Verrucomicrobiaceae</taxon>
        <taxon>Prosthecobacter</taxon>
    </lineage>
</organism>
<keyword evidence="2" id="KW-0812">Transmembrane</keyword>
<feature type="transmembrane region" description="Helical" evidence="2">
    <location>
        <begin position="799"/>
        <end position="817"/>
    </location>
</feature>
<evidence type="ECO:0000313" key="4">
    <source>
        <dbReference type="Proteomes" id="UP001499852"/>
    </source>
</evidence>
<dbReference type="Pfam" id="PF10101">
    <property type="entry name" value="DUF2339"/>
    <property type="match status" value="2"/>
</dbReference>
<evidence type="ECO:0000256" key="1">
    <source>
        <dbReference type="SAM" id="MobiDB-lite"/>
    </source>
</evidence>
<dbReference type="InterPro" id="IPR019286">
    <property type="entry name" value="DUF2339_TM"/>
</dbReference>
<feature type="transmembrane region" description="Helical" evidence="2">
    <location>
        <begin position="613"/>
        <end position="632"/>
    </location>
</feature>
<feature type="transmembrane region" description="Helical" evidence="2">
    <location>
        <begin position="352"/>
        <end position="375"/>
    </location>
</feature>
<evidence type="ECO:0000313" key="3">
    <source>
        <dbReference type="EMBL" id="GAA5145741.1"/>
    </source>
</evidence>
<feature type="transmembrane region" description="Helical" evidence="2">
    <location>
        <begin position="895"/>
        <end position="913"/>
    </location>
</feature>
<feature type="transmembrane region" description="Helical" evidence="2">
    <location>
        <begin position="200"/>
        <end position="221"/>
    </location>
</feature>
<feature type="transmembrane region" description="Helical" evidence="2">
    <location>
        <begin position="865"/>
        <end position="883"/>
    </location>
</feature>
<feature type="transmembrane region" description="Helical" evidence="2">
    <location>
        <begin position="274"/>
        <end position="292"/>
    </location>
</feature>
<feature type="transmembrane region" description="Helical" evidence="2">
    <location>
        <begin position="533"/>
        <end position="550"/>
    </location>
</feature>
<dbReference type="PIRSF" id="PIRSF035905">
    <property type="entry name" value="UCP035905_mp"/>
    <property type="match status" value="1"/>
</dbReference>
<feature type="transmembrane region" description="Helical" evidence="2">
    <location>
        <begin position="233"/>
        <end position="254"/>
    </location>
</feature>
<proteinExistence type="predicted"/>
<feature type="transmembrane region" description="Helical" evidence="2">
    <location>
        <begin position="411"/>
        <end position="430"/>
    </location>
</feature>
<feature type="transmembrane region" description="Helical" evidence="2">
    <location>
        <begin position="387"/>
        <end position="405"/>
    </location>
</feature>
<feature type="transmembrane region" description="Helical" evidence="2">
    <location>
        <begin position="175"/>
        <end position="193"/>
    </location>
</feature>
<keyword evidence="2" id="KW-0472">Membrane</keyword>
<comment type="caution">
    <text evidence="3">The sequence shown here is derived from an EMBL/GenBank/DDBJ whole genome shotgun (WGS) entry which is preliminary data.</text>
</comment>
<feature type="transmembrane region" description="Helical" evidence="2">
    <location>
        <begin position="73"/>
        <end position="89"/>
    </location>
</feature>
<keyword evidence="4" id="KW-1185">Reference proteome</keyword>
<feature type="transmembrane region" description="Helical" evidence="2">
    <location>
        <begin position="644"/>
        <end position="664"/>
    </location>
</feature>
<dbReference type="Proteomes" id="UP001499852">
    <property type="component" value="Unassembled WGS sequence"/>
</dbReference>
<feature type="transmembrane region" description="Helical" evidence="2">
    <location>
        <begin position="153"/>
        <end position="169"/>
    </location>
</feature>
<dbReference type="PANTHER" id="PTHR38434">
    <property type="entry name" value="BLL2549 PROTEIN"/>
    <property type="match status" value="1"/>
</dbReference>
<feature type="transmembrane region" description="Helical" evidence="2">
    <location>
        <begin position="437"/>
        <end position="458"/>
    </location>
</feature>
<feature type="transmembrane region" description="Helical" evidence="2">
    <location>
        <begin position="837"/>
        <end position="858"/>
    </location>
</feature>
<feature type="transmembrane region" description="Helical" evidence="2">
    <location>
        <begin position="557"/>
        <end position="574"/>
    </location>
</feature>
<sequence>MAANPPHIPQTPQAPLPLRSSPTKAAKPAISLEQFLGVKLFAWIGGLALFLGIVFFVKYAFERNLISPTLRTAIGFAIGGGLVTAGVLMRRSRDYAVLSQTLAATGVLILYGVTYAAHALYHFPAFGTLTTFAYMSLITAGAFVLAVRMQAPVIAVLGMAGGFLTPVFVNSGVDNPLGLFGYVLLIDLGLLAVTRKTGWAYLVACGAAGTLMLEAGWFLQWFDKGGYALSAKIWIPVTVHVFFPILFSGASWWLSRHHREASSSARETASLHPALGGLALTAWSFGVAFMFLEHEFITSRPLVLNGFLFALNAAVMLQIWVQPRVAMAQWVAALLSFIHLAVWSSLRLTEATLISALVSYLIFGLMHTGFALLAMRKRPEAMQAQRHGIWLGPVAVLLVIVPMFSLPTVPWMIWPTVLLLNLMTIAVAGVTLALAPVLLALCVTLLAMGFWLFLLDIATSPWGFLSTLGGFSLVFAAASAVLSARLRERTGAEKRSGSEWLSSLEGLLPMASATLPFILLIIATYRLDLVNPTPVFTLGLLLSLGLLVLMRLSRLPALGLAALVCMWLLEYTWLDLHPRVSITQPWMALGWFIGIATLFASYPFVWKARFKEVALPWVVSAVTWLLQGFLIYKVCSHLPVLENRMGWVPALLALPPLASLWAVLKMQAPAHGTEIHRLVRNSQLAWFGGVALAFITLIFPVQFDHQWITLGWVLEGAALCWLYTRVPHEGLRRVGFGLLTTSFVRLALNPSVLSYQERSDTPIWNWFLYIYGISALAMFAAAWWLAPPRDRLNGLNLRAILWSFGGILMFLLMNIEIADWFTLPGERFISIDWGGNFARSMTFSIAWALFALALLIIGFRLDARAARYAGIGLMGITLVKLFFHDLANIESIYRIGALIVVAIIALGASFLYQRFYARQERER</sequence>
<reference evidence="4" key="1">
    <citation type="journal article" date="2019" name="Int. J. Syst. Evol. Microbiol.">
        <title>The Global Catalogue of Microorganisms (GCM) 10K type strain sequencing project: providing services to taxonomists for standard genome sequencing and annotation.</title>
        <authorList>
            <consortium name="The Broad Institute Genomics Platform"/>
            <consortium name="The Broad Institute Genome Sequencing Center for Infectious Disease"/>
            <person name="Wu L."/>
            <person name="Ma J."/>
        </authorList>
    </citation>
    <scope>NUCLEOTIDE SEQUENCE [LARGE SCALE GENOMIC DNA]</scope>
    <source>
        <strain evidence="4">JCM 18053</strain>
    </source>
</reference>
<evidence type="ECO:0000256" key="2">
    <source>
        <dbReference type="SAM" id="Phobius"/>
    </source>
</evidence>
<feature type="region of interest" description="Disordered" evidence="1">
    <location>
        <begin position="1"/>
        <end position="22"/>
    </location>
</feature>
<keyword evidence="2" id="KW-1133">Transmembrane helix</keyword>
<feature type="transmembrane region" description="Helical" evidence="2">
    <location>
        <begin position="586"/>
        <end position="606"/>
    </location>
</feature>
<protein>
    <submittedName>
        <fullName evidence="3">DUF2339 domain-containing protein</fullName>
    </submittedName>
</protein>
<feature type="transmembrane region" description="Helical" evidence="2">
    <location>
        <begin position="123"/>
        <end position="146"/>
    </location>
</feature>
<accession>A0ABP9PFE0</accession>
<feature type="transmembrane region" description="Helical" evidence="2">
    <location>
        <begin position="684"/>
        <end position="701"/>
    </location>
</feature>
<feature type="transmembrane region" description="Helical" evidence="2">
    <location>
        <begin position="40"/>
        <end position="61"/>
    </location>
</feature>